<dbReference type="AlphaFoldDB" id="A0A6J5X6N9"/>
<dbReference type="InterPro" id="IPR004252">
    <property type="entry name" value="Probable_transposase_24"/>
</dbReference>
<feature type="region of interest" description="Disordered" evidence="1">
    <location>
        <begin position="259"/>
        <end position="278"/>
    </location>
</feature>
<name>A0A6J5X6N9_PRUAR</name>
<feature type="region of interest" description="Disordered" evidence="1">
    <location>
        <begin position="310"/>
        <end position="346"/>
    </location>
</feature>
<reference evidence="3" key="1">
    <citation type="journal article" date="2020" name="Genome Biol.">
        <title>Gamete binning: chromosome-level and haplotype-resolved genome assembly enabled by high-throughput single-cell sequencing of gamete genomes.</title>
        <authorList>
            <person name="Campoy J.A."/>
            <person name="Sun H."/>
            <person name="Goel M."/>
            <person name="Jiao W.-B."/>
            <person name="Folz-Donahue K."/>
            <person name="Wang N."/>
            <person name="Rubio M."/>
            <person name="Liu C."/>
            <person name="Kukat C."/>
            <person name="Ruiz D."/>
            <person name="Huettel B."/>
            <person name="Schneeberger K."/>
        </authorList>
    </citation>
    <scope>NUCLEOTIDE SEQUENCE [LARGE SCALE GENOMIC DNA]</scope>
    <source>
        <strain evidence="3">cv. Rojo Pasion</strain>
    </source>
</reference>
<evidence type="ECO:0000256" key="1">
    <source>
        <dbReference type="SAM" id="MobiDB-lite"/>
    </source>
</evidence>
<dbReference type="Proteomes" id="UP000507245">
    <property type="component" value="Unassembled WGS sequence"/>
</dbReference>
<dbReference type="OrthoDB" id="1165290at2759"/>
<keyword evidence="3" id="KW-1185">Reference proteome</keyword>
<dbReference type="PANTHER" id="PTHR33144:SF52">
    <property type="match status" value="1"/>
</dbReference>
<dbReference type="PANTHER" id="PTHR33144">
    <property type="entry name" value="OS10G0409366 PROTEIN-RELATED"/>
    <property type="match status" value="1"/>
</dbReference>
<dbReference type="EMBL" id="CAEKKB010000005">
    <property type="protein sequence ID" value="CAB4309540.1"/>
    <property type="molecule type" value="Genomic_DNA"/>
</dbReference>
<dbReference type="Pfam" id="PF03004">
    <property type="entry name" value="Transposase_24"/>
    <property type="match status" value="1"/>
</dbReference>
<evidence type="ECO:0000313" key="3">
    <source>
        <dbReference type="Proteomes" id="UP000507245"/>
    </source>
</evidence>
<protein>
    <submittedName>
        <fullName evidence="2">Uncharacterized protein</fullName>
    </submittedName>
</protein>
<organism evidence="2 3">
    <name type="scientific">Prunus armeniaca</name>
    <name type="common">Apricot</name>
    <name type="synonym">Armeniaca vulgaris</name>
    <dbReference type="NCBI Taxonomy" id="36596"/>
    <lineage>
        <taxon>Eukaryota</taxon>
        <taxon>Viridiplantae</taxon>
        <taxon>Streptophyta</taxon>
        <taxon>Embryophyta</taxon>
        <taxon>Tracheophyta</taxon>
        <taxon>Spermatophyta</taxon>
        <taxon>Magnoliopsida</taxon>
        <taxon>eudicotyledons</taxon>
        <taxon>Gunneridae</taxon>
        <taxon>Pentapetalae</taxon>
        <taxon>rosids</taxon>
        <taxon>fabids</taxon>
        <taxon>Rosales</taxon>
        <taxon>Rosaceae</taxon>
        <taxon>Amygdaloideae</taxon>
        <taxon>Amygdaleae</taxon>
        <taxon>Prunus</taxon>
    </lineage>
</organism>
<feature type="compositionally biased region" description="Polar residues" evidence="1">
    <location>
        <begin position="310"/>
        <end position="339"/>
    </location>
</feature>
<accession>A0A6J5X6N9</accession>
<proteinExistence type="predicted"/>
<evidence type="ECO:0000313" key="2">
    <source>
        <dbReference type="EMBL" id="CAB4309540.1"/>
    </source>
</evidence>
<gene>
    <name evidence="2" type="ORF">ORAREDHAP_LOCUS30788</name>
</gene>
<sequence length="346" mass="40318">MLLIILSPKLIPKKTKYHYNNRLVQFFSYWSSGFCLRGSHLSFGWLLEGLSDSINCVSRSATKLDWISMGDDIWKDIIDNTDAPEAYRFHCLKVVGNRWRDWKCRLKQKWYDKYDTDEQRLAITPPRVVTEQWKTLVKYWGLPKECSKMNKVNRAQGGAPHRTGRISFTQLRNVMREKGEKTDRLSMFIKTRTKKKKNDEDEVFDEDSADIINQFNQCLEEREEDEQDESFREEIFTKVMGTYAHGRVRMYGAGVTPSQVFGQKSNSENNENRMREELEKQCQSKIDDLQSKLNEVSSQLSQVMTHVGFQTTPEESGSSQIPDASSMHQRRLSVNSDLQPNLDLEA</sequence>